<proteinExistence type="predicted"/>
<dbReference type="GO" id="GO:0016791">
    <property type="term" value="F:phosphatase activity"/>
    <property type="evidence" value="ECO:0007669"/>
    <property type="project" value="TreeGrafter"/>
</dbReference>
<evidence type="ECO:0000313" key="1">
    <source>
        <dbReference type="EMBL" id="PDY43570.1"/>
    </source>
</evidence>
<dbReference type="CDD" id="cd07040">
    <property type="entry name" value="HP"/>
    <property type="match status" value="1"/>
</dbReference>
<dbReference type="Pfam" id="PF00300">
    <property type="entry name" value="His_Phos_1"/>
    <property type="match status" value="1"/>
</dbReference>
<dbReference type="EMBL" id="NVPQ01000003">
    <property type="protein sequence ID" value="PDY43570.1"/>
    <property type="molecule type" value="Genomic_DNA"/>
</dbReference>
<gene>
    <name evidence="2" type="ORF">CN694_18435</name>
    <name evidence="1" type="ORF">COO17_01720</name>
</gene>
<reference evidence="2 4" key="1">
    <citation type="submission" date="2017-09" db="EMBL/GenBank/DDBJ databases">
        <title>Large-scale bioinformatics analysis of Bacillus genomes uncovers conserved roles of natural products in bacterial physiology.</title>
        <authorList>
            <consortium name="Agbiome Team Llc"/>
            <person name="Bleich R.M."/>
            <person name="Kirk G.J."/>
            <person name="Santa Maria K.C."/>
            <person name="Allen S.E."/>
            <person name="Farag S."/>
            <person name="Shank E.A."/>
            <person name="Bowers A."/>
        </authorList>
    </citation>
    <scope>NUCLEOTIDE SEQUENCE [LARGE SCALE GENOMIC DNA]</scope>
    <source>
        <strain evidence="2 4">AFS000414</strain>
    </source>
</reference>
<accession>A0A2A7BZ80</accession>
<dbReference type="Proteomes" id="UP000220435">
    <property type="component" value="Unassembled WGS sequence"/>
</dbReference>
<dbReference type="PANTHER" id="PTHR48100">
    <property type="entry name" value="BROAD-SPECIFICITY PHOSPHATASE YOR283W-RELATED"/>
    <property type="match status" value="1"/>
</dbReference>
<dbReference type="Proteomes" id="UP000220111">
    <property type="component" value="Unassembled WGS sequence"/>
</dbReference>
<sequence length="234" mass="26797">MSNVFYIAIFHIAGIKDDIGKKYVGGFHSERRVIMKLIFVRHGEGEHTKDLPSSLQVLHPPLTDEGKNQAKFIQFDVPLQETDILIASPTLRTLQTANIWSTKVACQKIVHPYVSPRIFPYREGAKTLPCDYIVDQGMIADLFPHFSIEKSTNKQLWTEGINTISENRFQQIADEFLLWCYELGAERICIVSHDGTITAYRQYVQKVVLTRSDFLQETGIYEMDVSLKSLIDEI</sequence>
<dbReference type="SUPFAM" id="SSF53254">
    <property type="entry name" value="Phosphoglycerate mutase-like"/>
    <property type="match status" value="1"/>
</dbReference>
<dbReference type="GO" id="GO:0005737">
    <property type="term" value="C:cytoplasm"/>
    <property type="evidence" value="ECO:0007669"/>
    <property type="project" value="TreeGrafter"/>
</dbReference>
<reference evidence="1 3" key="2">
    <citation type="submission" date="2017-09" db="EMBL/GenBank/DDBJ databases">
        <title>Large-scale bioinformatics analysis of Bacillus genomes uncovers conserved roles of natural products in bacterial physiology.</title>
        <authorList>
            <consortium name="Agbiome Team Llc"/>
            <person name="Bleich R.M."/>
            <person name="Grubbs K.J."/>
            <person name="Santa Maria K.C."/>
            <person name="Allen S.E."/>
            <person name="Farag S."/>
            <person name="Shank E.A."/>
            <person name="Bowers A."/>
        </authorList>
    </citation>
    <scope>NUCLEOTIDE SEQUENCE [LARGE SCALE GENOMIC DNA]</scope>
    <source>
        <strain evidence="1 3">AFS098222</strain>
    </source>
</reference>
<dbReference type="SMART" id="SM00855">
    <property type="entry name" value="PGAM"/>
    <property type="match status" value="1"/>
</dbReference>
<dbReference type="InterPro" id="IPR013078">
    <property type="entry name" value="His_Pase_superF_clade-1"/>
</dbReference>
<organism evidence="1 3">
    <name type="scientific">Bacillus wiedmannii</name>
    <dbReference type="NCBI Taxonomy" id="1890302"/>
    <lineage>
        <taxon>Bacteria</taxon>
        <taxon>Bacillati</taxon>
        <taxon>Bacillota</taxon>
        <taxon>Bacilli</taxon>
        <taxon>Bacillales</taxon>
        <taxon>Bacillaceae</taxon>
        <taxon>Bacillus</taxon>
        <taxon>Bacillus cereus group</taxon>
    </lineage>
</organism>
<dbReference type="AlphaFoldDB" id="A0A2A7BZ80"/>
<evidence type="ECO:0000313" key="3">
    <source>
        <dbReference type="Proteomes" id="UP000220111"/>
    </source>
</evidence>
<dbReference type="PANTHER" id="PTHR48100:SF1">
    <property type="entry name" value="HISTIDINE PHOSPHATASE FAMILY PROTEIN-RELATED"/>
    <property type="match status" value="1"/>
</dbReference>
<dbReference type="InterPro" id="IPR029033">
    <property type="entry name" value="His_PPase_superfam"/>
</dbReference>
<protein>
    <submittedName>
        <fullName evidence="1">Histidine phosphatase family protein</fullName>
    </submittedName>
</protein>
<dbReference type="EMBL" id="NUFG01000010">
    <property type="protein sequence ID" value="PEK24257.1"/>
    <property type="molecule type" value="Genomic_DNA"/>
</dbReference>
<comment type="caution">
    <text evidence="1">The sequence shown here is derived from an EMBL/GenBank/DDBJ whole genome shotgun (WGS) entry which is preliminary data.</text>
</comment>
<name>A0A2A7BZ80_9BACI</name>
<dbReference type="InterPro" id="IPR050275">
    <property type="entry name" value="PGM_Phosphatase"/>
</dbReference>
<evidence type="ECO:0000313" key="4">
    <source>
        <dbReference type="Proteomes" id="UP000220435"/>
    </source>
</evidence>
<evidence type="ECO:0000313" key="2">
    <source>
        <dbReference type="EMBL" id="PEK24257.1"/>
    </source>
</evidence>
<dbReference type="Gene3D" id="3.40.50.1240">
    <property type="entry name" value="Phosphoglycerate mutase-like"/>
    <property type="match status" value="1"/>
</dbReference>